<sequence length="260" mass="28318">MAESSSKPRIRIREATQADADTIAAIHFGAFEDSIMDQLMFPGGPSADAKQKFAARIFPRPVTDGEAPPKSQTFVYVAKLLPNDESAGTSGEVVAFAKWRLQAEPLPEEEWKKDQFECTTEVFGEGCDITVINAFIGEMTRMSQRLAKGEAALYLGILACTPSRQRLGAGSALMKWGVDLADRLGLPAWVEASPIGYGLYRKFGYQDVDVLDLNITEKWGVTNTDGSNWGANTAVELKGPAPEGVFRTVILRRPPKATTS</sequence>
<dbReference type="InterPro" id="IPR016181">
    <property type="entry name" value="Acyl_CoA_acyltransferase"/>
</dbReference>
<evidence type="ECO:0000313" key="1">
    <source>
        <dbReference type="EMBL" id="KAL1843826.1"/>
    </source>
</evidence>
<organism evidence="1 2">
    <name type="scientific">Humicola insolens</name>
    <name type="common">Soft-rot fungus</name>
    <dbReference type="NCBI Taxonomy" id="85995"/>
    <lineage>
        <taxon>Eukaryota</taxon>
        <taxon>Fungi</taxon>
        <taxon>Dikarya</taxon>
        <taxon>Ascomycota</taxon>
        <taxon>Pezizomycotina</taxon>
        <taxon>Sordariomycetes</taxon>
        <taxon>Sordariomycetidae</taxon>
        <taxon>Sordariales</taxon>
        <taxon>Chaetomiaceae</taxon>
        <taxon>Mycothermus</taxon>
    </lineage>
</organism>
<evidence type="ECO:0000313" key="2">
    <source>
        <dbReference type="Proteomes" id="UP001583172"/>
    </source>
</evidence>
<dbReference type="InterPro" id="IPR052523">
    <property type="entry name" value="Trichothecene_AcTrans"/>
</dbReference>
<reference evidence="1 2" key="1">
    <citation type="journal article" date="2024" name="Commun. Biol.">
        <title>Comparative genomic analysis of thermophilic fungi reveals convergent evolutionary adaptations and gene losses.</title>
        <authorList>
            <person name="Steindorff A.S."/>
            <person name="Aguilar-Pontes M.V."/>
            <person name="Robinson A.J."/>
            <person name="Andreopoulos B."/>
            <person name="LaButti K."/>
            <person name="Kuo A."/>
            <person name="Mondo S."/>
            <person name="Riley R."/>
            <person name="Otillar R."/>
            <person name="Haridas S."/>
            <person name="Lipzen A."/>
            <person name="Grimwood J."/>
            <person name="Schmutz J."/>
            <person name="Clum A."/>
            <person name="Reid I.D."/>
            <person name="Moisan M.C."/>
            <person name="Butler G."/>
            <person name="Nguyen T.T.M."/>
            <person name="Dewar K."/>
            <person name="Conant G."/>
            <person name="Drula E."/>
            <person name="Henrissat B."/>
            <person name="Hansel C."/>
            <person name="Singer S."/>
            <person name="Hutchinson M.I."/>
            <person name="de Vries R.P."/>
            <person name="Natvig D.O."/>
            <person name="Powell A.J."/>
            <person name="Tsang A."/>
            <person name="Grigoriev I.V."/>
        </authorList>
    </citation>
    <scope>NUCLEOTIDE SEQUENCE [LARGE SCALE GENOMIC DNA]</scope>
    <source>
        <strain evidence="1 2">CBS 620.91</strain>
    </source>
</reference>
<gene>
    <name evidence="1" type="ORF">VTJ49DRAFT_7177</name>
</gene>
<dbReference type="Gene3D" id="3.40.630.30">
    <property type="match status" value="1"/>
</dbReference>
<accession>A0ABR3VRJ1</accession>
<evidence type="ECO:0008006" key="3">
    <source>
        <dbReference type="Google" id="ProtNLM"/>
    </source>
</evidence>
<dbReference type="PANTHER" id="PTHR42791">
    <property type="entry name" value="GNAT FAMILY ACETYLTRANSFERASE"/>
    <property type="match status" value="1"/>
</dbReference>
<comment type="caution">
    <text evidence="1">The sequence shown here is derived from an EMBL/GenBank/DDBJ whole genome shotgun (WGS) entry which is preliminary data.</text>
</comment>
<dbReference type="EMBL" id="JAZGSY010000008">
    <property type="protein sequence ID" value="KAL1843826.1"/>
    <property type="molecule type" value="Genomic_DNA"/>
</dbReference>
<dbReference type="Proteomes" id="UP001583172">
    <property type="component" value="Unassembled WGS sequence"/>
</dbReference>
<protein>
    <recommendedName>
        <fullName evidence="3">N-acetyltransferase domain-containing protein</fullName>
    </recommendedName>
</protein>
<keyword evidence="2" id="KW-1185">Reference proteome</keyword>
<dbReference type="PANTHER" id="PTHR42791:SF17">
    <property type="entry name" value="ACETYLTRANSFERASE, GNAT FAMILY FAMILY (AFU_ORTHOLOGUE AFUA_8G05690)"/>
    <property type="match status" value="1"/>
</dbReference>
<proteinExistence type="predicted"/>
<name>A0ABR3VRJ1_HUMIN</name>
<dbReference type="SUPFAM" id="SSF55729">
    <property type="entry name" value="Acyl-CoA N-acyltransferases (Nat)"/>
    <property type="match status" value="1"/>
</dbReference>